<dbReference type="NCBIfam" id="NF040503">
    <property type="entry name" value="resist_ArsN1a"/>
    <property type="match status" value="1"/>
</dbReference>
<keyword evidence="1" id="KW-0808">Transferase</keyword>
<feature type="domain" description="N-acetyltransferase" evidence="3">
    <location>
        <begin position="4"/>
        <end position="161"/>
    </location>
</feature>
<evidence type="ECO:0000259" key="3">
    <source>
        <dbReference type="PROSITE" id="PS51186"/>
    </source>
</evidence>
<dbReference type="SUPFAM" id="SSF55729">
    <property type="entry name" value="Acyl-CoA N-acyltransferases (Nat)"/>
    <property type="match status" value="1"/>
</dbReference>
<dbReference type="RefSeq" id="WP_248269048.1">
    <property type="nucleotide sequence ID" value="NZ_CP096034.1"/>
</dbReference>
<sequence length="166" mass="19027">MKDVDIRLANENDLESIQRIYNQGIEDRIATLETEPKDLMYMKEWYGNHQGRFKVIVVENEEAVIGWASLNQYNGRCAYNGVADLSIYISRDYRGKGVGSLLLESLEQLAKENDFHKIVLFTFSFNGLGQGLYRKKGYREVGVFKNQGILDGEFVDVMAMEKIIAQ</sequence>
<dbReference type="CDD" id="cd04301">
    <property type="entry name" value="NAT_SF"/>
    <property type="match status" value="1"/>
</dbReference>
<name>A0ABY4JTK5_9BACI</name>
<reference evidence="4 5" key="1">
    <citation type="submission" date="2022-04" db="EMBL/GenBank/DDBJ databases">
        <title>Mechanism of arsenic methylation and mitigation arsenic toxicity by Bacillus sp. LH14 from an Arsenic-Contaminated Paddy Soil.</title>
        <authorList>
            <person name="Wang D."/>
        </authorList>
    </citation>
    <scope>NUCLEOTIDE SEQUENCE [LARGE SCALE GENOMIC DNA]</scope>
    <source>
        <strain evidence="4 5">LH14</strain>
    </source>
</reference>
<dbReference type="Gene3D" id="3.40.630.30">
    <property type="match status" value="1"/>
</dbReference>
<evidence type="ECO:0000313" key="5">
    <source>
        <dbReference type="Proteomes" id="UP000830639"/>
    </source>
</evidence>
<evidence type="ECO:0000256" key="1">
    <source>
        <dbReference type="ARBA" id="ARBA00022679"/>
    </source>
</evidence>
<proteinExistence type="predicted"/>
<keyword evidence="5" id="KW-1185">Reference proteome</keyword>
<dbReference type="PROSITE" id="PS51186">
    <property type="entry name" value="GNAT"/>
    <property type="match status" value="1"/>
</dbReference>
<dbReference type="EMBL" id="CP096034">
    <property type="protein sequence ID" value="UPM56133.1"/>
    <property type="molecule type" value="Genomic_DNA"/>
</dbReference>
<dbReference type="PANTHER" id="PTHR43072">
    <property type="entry name" value="N-ACETYLTRANSFERASE"/>
    <property type="match status" value="1"/>
</dbReference>
<keyword evidence="2" id="KW-0012">Acyltransferase</keyword>
<evidence type="ECO:0000313" key="4">
    <source>
        <dbReference type="EMBL" id="UPM56133.1"/>
    </source>
</evidence>
<organism evidence="4 5">
    <name type="scientific">Gottfriedia acidiceleris</name>
    <dbReference type="NCBI Taxonomy" id="371036"/>
    <lineage>
        <taxon>Bacteria</taxon>
        <taxon>Bacillati</taxon>
        <taxon>Bacillota</taxon>
        <taxon>Bacilli</taxon>
        <taxon>Bacillales</taxon>
        <taxon>Bacillaceae</taxon>
        <taxon>Gottfriedia</taxon>
    </lineage>
</organism>
<dbReference type="InterPro" id="IPR000182">
    <property type="entry name" value="GNAT_dom"/>
</dbReference>
<protein>
    <submittedName>
        <fullName evidence="4">Arsinothricin resistance N-acetyltransferase ArsN1</fullName>
    </submittedName>
</protein>
<evidence type="ECO:0000256" key="2">
    <source>
        <dbReference type="ARBA" id="ARBA00023315"/>
    </source>
</evidence>
<accession>A0ABY4JTK5</accession>
<gene>
    <name evidence="4" type="ORF">MY490_09980</name>
</gene>
<dbReference type="InterPro" id="IPR016181">
    <property type="entry name" value="Acyl_CoA_acyltransferase"/>
</dbReference>
<dbReference type="Proteomes" id="UP000830639">
    <property type="component" value="Chromosome"/>
</dbReference>
<dbReference type="PANTHER" id="PTHR43072:SF23">
    <property type="entry name" value="UPF0039 PROTEIN C11D3.02C"/>
    <property type="match status" value="1"/>
</dbReference>
<dbReference type="Pfam" id="PF00583">
    <property type="entry name" value="Acetyltransf_1"/>
    <property type="match status" value="1"/>
</dbReference>